<name>A0A171BGG4_9ACTN</name>
<keyword evidence="2" id="KW-1185">Reference proteome</keyword>
<reference evidence="1 2" key="1">
    <citation type="journal article" date="2016" name="Genome Announc.">
        <title>Draft Genome Sequence of Planomonospora sphaerica JCM9374, a Rare Actinomycete.</title>
        <authorList>
            <person name="Dohra H."/>
            <person name="Suzuki T."/>
            <person name="Inoue Y."/>
            <person name="Kodani S."/>
        </authorList>
    </citation>
    <scope>NUCLEOTIDE SEQUENCE [LARGE SCALE GENOMIC DNA]</scope>
    <source>
        <strain evidence="1 2">JCM 9374</strain>
    </source>
</reference>
<protein>
    <recommendedName>
        <fullName evidence="3">DUF2267 domain-containing protein</fullName>
    </recommendedName>
</protein>
<reference evidence="2" key="2">
    <citation type="submission" date="2016-04" db="EMBL/GenBank/DDBJ databases">
        <title>Planomonospora sphaerica JCM9374 whole genome shotgun sequence.</title>
        <authorList>
            <person name="Suzuki T."/>
            <person name="Dohra H."/>
            <person name="Kodani S."/>
        </authorList>
    </citation>
    <scope>NUCLEOTIDE SEQUENCE [LARGE SCALE GENOMIC DNA]</scope>
    <source>
        <strain evidence="2">JCM 9374</strain>
    </source>
</reference>
<proteinExistence type="predicted"/>
<dbReference type="Gene3D" id="1.10.490.110">
    <property type="entry name" value="Uncharacterized conserved protein DUF2267"/>
    <property type="match status" value="1"/>
</dbReference>
<dbReference type="Pfam" id="PF10025">
    <property type="entry name" value="DUF2267"/>
    <property type="match status" value="1"/>
</dbReference>
<dbReference type="InterPro" id="IPR038282">
    <property type="entry name" value="DUF2267_sf"/>
</dbReference>
<sequence length="121" mass="13437">MNEGEFIRVVCNESGLTQDQAEILTQATLETLAERLTPEEADDLASQLPESMQDLLLSDRETPDDFGLDEFVRRVSERSGADVSEVREDVHSVFSALRLATAPGELDDVLSQLPREFAEVL</sequence>
<gene>
    <name evidence="1" type="ORF">PS9374_00691</name>
</gene>
<dbReference type="OrthoDB" id="952780at2"/>
<comment type="caution">
    <text evidence="1">The sequence shown here is derived from an EMBL/GenBank/DDBJ whole genome shotgun (WGS) entry which is preliminary data.</text>
</comment>
<evidence type="ECO:0008006" key="3">
    <source>
        <dbReference type="Google" id="ProtNLM"/>
    </source>
</evidence>
<dbReference type="STRING" id="161355.PS9374_00691"/>
<evidence type="ECO:0000313" key="1">
    <source>
        <dbReference type="EMBL" id="GAT65059.1"/>
    </source>
</evidence>
<organism evidence="1 2">
    <name type="scientific">Planomonospora sphaerica</name>
    <dbReference type="NCBI Taxonomy" id="161355"/>
    <lineage>
        <taxon>Bacteria</taxon>
        <taxon>Bacillati</taxon>
        <taxon>Actinomycetota</taxon>
        <taxon>Actinomycetes</taxon>
        <taxon>Streptosporangiales</taxon>
        <taxon>Streptosporangiaceae</taxon>
        <taxon>Planomonospora</taxon>
    </lineage>
</organism>
<accession>A0A171BGG4</accession>
<dbReference type="EMBL" id="BDCX01000001">
    <property type="protein sequence ID" value="GAT65059.1"/>
    <property type="molecule type" value="Genomic_DNA"/>
</dbReference>
<dbReference type="AlphaFoldDB" id="A0A171BGG4"/>
<dbReference type="Proteomes" id="UP000077701">
    <property type="component" value="Unassembled WGS sequence"/>
</dbReference>
<dbReference type="InterPro" id="IPR018727">
    <property type="entry name" value="DUF2267"/>
</dbReference>
<evidence type="ECO:0000313" key="2">
    <source>
        <dbReference type="Proteomes" id="UP000077701"/>
    </source>
</evidence>
<dbReference type="RefSeq" id="WP_068894347.1">
    <property type="nucleotide sequence ID" value="NZ_BDCX01000001.1"/>
</dbReference>